<gene>
    <name evidence="1" type="ORF">FisN_15Lh214</name>
</gene>
<dbReference type="AlphaFoldDB" id="A0A1Z5JDL7"/>
<comment type="caution">
    <text evidence="1">The sequence shown here is derived from an EMBL/GenBank/DDBJ whole genome shotgun (WGS) entry which is preliminary data.</text>
</comment>
<dbReference type="Proteomes" id="UP000198406">
    <property type="component" value="Unassembled WGS sequence"/>
</dbReference>
<keyword evidence="2" id="KW-1185">Reference proteome</keyword>
<sequence>MNQLHVDEGKCSRGAALLLMKVREIAIHEIHDTPFTDDDINVITPKPRCRTVSLDIGTGTQMPVISKSSSSNSFCRNDLDAAIVEADDDSDSIVLHPVFPCTSSKKLVGTSVRTSTAKGVLRKKFSWKSYPELEAFLVENRLQYMEYSSQLNYTAEQKRYNNTLTQGLLDLAAVEGYIFEGFTFSAIRDRIRCYYKSCVQANKKKKKRRKHTK</sequence>
<accession>A0A1Z5JDL7</accession>
<dbReference type="OrthoDB" id="41246at2759"/>
<name>A0A1Z5JDL7_FISSO</name>
<dbReference type="InParanoid" id="A0A1Z5JDL7"/>
<proteinExistence type="predicted"/>
<organism evidence="1 2">
    <name type="scientific">Fistulifera solaris</name>
    <name type="common">Oleaginous diatom</name>
    <dbReference type="NCBI Taxonomy" id="1519565"/>
    <lineage>
        <taxon>Eukaryota</taxon>
        <taxon>Sar</taxon>
        <taxon>Stramenopiles</taxon>
        <taxon>Ochrophyta</taxon>
        <taxon>Bacillariophyta</taxon>
        <taxon>Bacillariophyceae</taxon>
        <taxon>Bacillariophycidae</taxon>
        <taxon>Naviculales</taxon>
        <taxon>Naviculaceae</taxon>
        <taxon>Fistulifera</taxon>
    </lineage>
</organism>
<protein>
    <submittedName>
        <fullName evidence="1">Uncharacterized protein</fullName>
    </submittedName>
</protein>
<evidence type="ECO:0000313" key="2">
    <source>
        <dbReference type="Proteomes" id="UP000198406"/>
    </source>
</evidence>
<dbReference type="EMBL" id="BDSP01000049">
    <property type="protein sequence ID" value="GAX12094.1"/>
    <property type="molecule type" value="Genomic_DNA"/>
</dbReference>
<evidence type="ECO:0000313" key="1">
    <source>
        <dbReference type="EMBL" id="GAX12094.1"/>
    </source>
</evidence>
<reference evidence="1 2" key="1">
    <citation type="journal article" date="2015" name="Plant Cell">
        <title>Oil accumulation by the oleaginous diatom Fistulifera solaris as revealed by the genome and transcriptome.</title>
        <authorList>
            <person name="Tanaka T."/>
            <person name="Maeda Y."/>
            <person name="Veluchamy A."/>
            <person name="Tanaka M."/>
            <person name="Abida H."/>
            <person name="Marechal E."/>
            <person name="Bowler C."/>
            <person name="Muto M."/>
            <person name="Sunaga Y."/>
            <person name="Tanaka M."/>
            <person name="Yoshino T."/>
            <person name="Taniguchi T."/>
            <person name="Fukuda Y."/>
            <person name="Nemoto M."/>
            <person name="Matsumoto M."/>
            <person name="Wong P.S."/>
            <person name="Aburatani S."/>
            <person name="Fujibuchi W."/>
        </authorList>
    </citation>
    <scope>NUCLEOTIDE SEQUENCE [LARGE SCALE GENOMIC DNA]</scope>
    <source>
        <strain evidence="1 2">JPCC DA0580</strain>
    </source>
</reference>